<dbReference type="OrthoDB" id="30041at2759"/>
<organism evidence="4 5">
    <name type="scientific">Entamoeba invadens IP1</name>
    <dbReference type="NCBI Taxonomy" id="370355"/>
    <lineage>
        <taxon>Eukaryota</taxon>
        <taxon>Amoebozoa</taxon>
        <taxon>Evosea</taxon>
        <taxon>Archamoebae</taxon>
        <taxon>Mastigamoebida</taxon>
        <taxon>Entamoebidae</taxon>
        <taxon>Entamoeba</taxon>
    </lineage>
</organism>
<evidence type="ECO:0000313" key="4">
    <source>
        <dbReference type="EMBL" id="ELP87233.1"/>
    </source>
</evidence>
<evidence type="ECO:0000313" key="5">
    <source>
        <dbReference type="Proteomes" id="UP000014680"/>
    </source>
</evidence>
<sequence>MLTFILLFAYALSQTGICNTYVTIDSSTTIDQTLFKGTQKNCYIIINKGGSITIDEFSGLGKLIILNSNTVTLKKFTSGFIENTGTLTIQGATVESKLQNLGTTTVDFAVSTLTFGYLSNSGTLKFSEPTSSNEEEVVLTFNQFYTSSAVVVSSKYKLNIDLLGTLDASMGSTESIAITSQKFKIKVAQVDSTYFFSQYYNVITFYKTTNPQQPYVKCTATSGLPLSNLPNSQVEDIMCPCHLLAADCRLDYGNIPTTVTVGVDTKLNEVTGSDVTIKGSSDAIKIFITTLSATKSHLQRATFTVTTASNPVDTNGGSVSFSSFTGTSLVGKNTKLVVSSTTTPTYTIEGGSLMLLASSGKPTIITNGTTVKSTVTFGAISFSATVNLGQNGELDLTRITGVSTGNGAPSIIGVSGAVVYPPYYQDPLQTLGLLNNEWKSSCDKMKLTFDTSPTPPTCSLCEVEDPFNIDHFGCTAYKTSGLNTLTVTGEVVTTIGSKSLTVYRDGLTIATLATFSLLDLSNRQNIVITSSSTSTTQTVKIVQLINYKSLTLNGITLDLTGVTANIALASLTLVNSVVKYPALVSSTNKTVNIGTLSMDSKSKVEVPTGYKLVVEAANFDMSTLEGDNNGPLINTDSFASFVVNGIVSVRDPPTASGYVIIAQNPKHQVFQGSLPTQIQNKCFQRALVYVGGSDSFSCSHFTDLATKTCVVDSKAIKDTVNLDLFENYVDNYDNACPCYHDITGKGGNCSVQLAVPTGVTKTLAFSTKNEQRFTNLELTGNVETNISTFVIYDQLTLNKGEIVLGSVGTLKVSNIVVNDDAQLILNTQITIGSITVLDGKKFIMTCSEDTFIEGTNTGEPISLVVKKTLTVRGTSTVLTVSSLDVKLTTDVTSKVSLLGNSKLTFKDATLLFERTALSHATIIDAESTSSIDFITKESADPAITIEMTGKSGAAECSALATFATPSPYDHRFSANTSQSDIGCAGTKWVVCPATNLIKKYVCFGSTECYFVDPTADTPTTVLASIGSLYQNTKDCPCSNKEAGGIYSSDCNTRIPGTYSGRTIANITGNFNKLKVESSLKLMFKGDVSVVEFSLRGKIEMAAETNEKASLTMNTMNVYTKQPTKLTFELPTKIGATKSGETSSLLLLFKNTSIIGLGNVAKTAEGGKIISYLGNSTSVTITAEQSSEDKEAKFTLLLGPEVANSDISLSGNMPFHVQGDFLARSVVVSRGGHGDEVDKMPFIVLEENRYFSVESLSVIPLELTSYVVTYASDIYHVSIANEDKMSQSLKTDIDHSMLLYKTSADDETRPPILCELTVPVPEEPDTPDVTPTAFVKMEGEDNTTTIVCVVQYNETVADNAKIYNRSGCPCNGRYCVTTITAEYTALINATSIGSSGQINQFIVQNTKAVEVASDILNTKVMTVNGDAPVVFSIDTLTVGKTFEFNADTVNMTFNNTKKMSIAPFTINQPQDSNKSIHVALYSRSSSLSNNFEFSKVDVFDDLVVEDAADNERMALFVTSSASTNITNLEVSNARLYLQQGKFNILDNEVVLLIKKPEAFPLMFSTGASVSWPEGTIKIVVDPSLPKDVPIFIMRVGLGKNFTAENGVKFSVVEGTKATHLKSASFSSYTVKQICSIYVALVPSDFVEAGYECPTDPTDASEQNNLEPIVKKDVPTWVIVILIIIGVFIVIILILFVVFIVVARKILLRRRNLKVFNDEDNLFFQTAESSEETKETTKEETKDDSQKSDESSSSSLSSSSKSDSKSGSGSKSASESKSKSDNKDNKDNKSESTNDGSSD</sequence>
<dbReference type="RefSeq" id="XP_004254004.1">
    <property type="nucleotide sequence ID" value="XM_004253956.1"/>
</dbReference>
<dbReference type="OMA" id="QWDYEAN"/>
<keyword evidence="2" id="KW-1133">Transmembrane helix</keyword>
<feature type="compositionally biased region" description="Basic and acidic residues" evidence="1">
    <location>
        <begin position="1772"/>
        <end position="1790"/>
    </location>
</feature>
<proteinExistence type="predicted"/>
<dbReference type="VEuPathDB" id="AmoebaDB:EIN_094200"/>
<name>A0A0A1U3A3_ENTIV</name>
<gene>
    <name evidence="4" type="ORF">EIN_094200</name>
</gene>
<protein>
    <submittedName>
        <fullName evidence="4">Uncharacterized protein</fullName>
    </submittedName>
</protein>
<dbReference type="EMBL" id="KB206860">
    <property type="protein sequence ID" value="ELP87233.1"/>
    <property type="molecule type" value="Genomic_DNA"/>
</dbReference>
<evidence type="ECO:0000256" key="3">
    <source>
        <dbReference type="SAM" id="SignalP"/>
    </source>
</evidence>
<dbReference type="GeneID" id="14886382"/>
<keyword evidence="3" id="KW-0732">Signal</keyword>
<feature type="region of interest" description="Disordered" evidence="1">
    <location>
        <begin position="1725"/>
        <end position="1797"/>
    </location>
</feature>
<keyword evidence="2" id="KW-0812">Transmembrane</keyword>
<feature type="compositionally biased region" description="Basic and acidic residues" evidence="1">
    <location>
        <begin position="1729"/>
        <end position="1748"/>
    </location>
</feature>
<accession>A0A0A1U3A3</accession>
<reference evidence="4 5" key="1">
    <citation type="submission" date="2012-10" db="EMBL/GenBank/DDBJ databases">
        <authorList>
            <person name="Zafar N."/>
            <person name="Inman J."/>
            <person name="Hall N."/>
            <person name="Lorenzi H."/>
            <person name="Caler E."/>
        </authorList>
    </citation>
    <scope>NUCLEOTIDE SEQUENCE [LARGE SCALE GENOMIC DNA]</scope>
    <source>
        <strain evidence="4 5">IP1</strain>
    </source>
</reference>
<feature type="signal peptide" evidence="3">
    <location>
        <begin position="1"/>
        <end position="20"/>
    </location>
</feature>
<feature type="transmembrane region" description="Helical" evidence="2">
    <location>
        <begin position="1675"/>
        <end position="1701"/>
    </location>
</feature>
<feature type="compositionally biased region" description="Low complexity" evidence="1">
    <location>
        <begin position="1749"/>
        <end position="1771"/>
    </location>
</feature>
<dbReference type="Proteomes" id="UP000014680">
    <property type="component" value="Unassembled WGS sequence"/>
</dbReference>
<evidence type="ECO:0000256" key="2">
    <source>
        <dbReference type="SAM" id="Phobius"/>
    </source>
</evidence>
<evidence type="ECO:0000256" key="1">
    <source>
        <dbReference type="SAM" id="MobiDB-lite"/>
    </source>
</evidence>
<keyword evidence="5" id="KW-1185">Reference proteome</keyword>
<dbReference type="KEGG" id="eiv:EIN_094200"/>
<feature type="chain" id="PRO_5001990867" evidence="3">
    <location>
        <begin position="21"/>
        <end position="1797"/>
    </location>
</feature>
<keyword evidence="2" id="KW-0472">Membrane</keyword>